<protein>
    <submittedName>
        <fullName evidence="4">Site-specific integrase</fullName>
    </submittedName>
</protein>
<reference evidence="4" key="1">
    <citation type="submission" date="2020-10" db="EMBL/GenBank/DDBJ databases">
        <title>Whole-genome sequence of Luteibacter sp. EIF3.</title>
        <authorList>
            <person name="Friedrich I."/>
            <person name="Hertel R."/>
            <person name="Daniel R."/>
        </authorList>
    </citation>
    <scope>NUCLEOTIDE SEQUENCE</scope>
    <source>
        <strain evidence="4">EIF3</strain>
    </source>
</reference>
<accession>A0ABY4T231</accession>
<dbReference type="PROSITE" id="PS51898">
    <property type="entry name" value="TYR_RECOMBINASE"/>
    <property type="match status" value="1"/>
</dbReference>
<proteinExistence type="predicted"/>
<sequence>MVDLLFYLGIRGGELLSLCTTDIDWDRCQIVIARRPDERTDPRKRQPLVKTLDRRIPLGDALVDRLHTYIVKHRNKVSGARRHVFLFVTHKSGATQGQPLSISSYRKVIRAIAAASAELKGLHGHLFRHGWNERFSEYMDRQEAPPSPEQQEAMRSYAQGWKEGSGTSATYNRRFVERKTHETQLQLQEKTIRRPKGIDK</sequence>
<dbReference type="Proteomes" id="UP001056681">
    <property type="component" value="Chromosome"/>
</dbReference>
<dbReference type="EMBL" id="CP063231">
    <property type="protein sequence ID" value="URL57928.1"/>
    <property type="molecule type" value="Genomic_DNA"/>
</dbReference>
<dbReference type="SUPFAM" id="SSF56349">
    <property type="entry name" value="DNA breaking-rejoining enzymes"/>
    <property type="match status" value="1"/>
</dbReference>
<dbReference type="InterPro" id="IPR011010">
    <property type="entry name" value="DNA_brk_join_enz"/>
</dbReference>
<feature type="region of interest" description="Disordered" evidence="2">
    <location>
        <begin position="140"/>
        <end position="200"/>
    </location>
</feature>
<dbReference type="Pfam" id="PF00589">
    <property type="entry name" value="Phage_integrase"/>
    <property type="match status" value="1"/>
</dbReference>
<organism evidence="4 5">
    <name type="scientific">Luteibacter flocculans</name>
    <dbReference type="NCBI Taxonomy" id="2780091"/>
    <lineage>
        <taxon>Bacteria</taxon>
        <taxon>Pseudomonadati</taxon>
        <taxon>Pseudomonadota</taxon>
        <taxon>Gammaproteobacteria</taxon>
        <taxon>Lysobacterales</taxon>
        <taxon>Rhodanobacteraceae</taxon>
        <taxon>Luteibacter</taxon>
    </lineage>
</organism>
<keyword evidence="1" id="KW-0233">DNA recombination</keyword>
<name>A0ABY4T231_9GAMM</name>
<evidence type="ECO:0000313" key="4">
    <source>
        <dbReference type="EMBL" id="URL57928.1"/>
    </source>
</evidence>
<evidence type="ECO:0000256" key="1">
    <source>
        <dbReference type="ARBA" id="ARBA00023172"/>
    </source>
</evidence>
<gene>
    <name evidence="4" type="ORF">IM816_15130</name>
</gene>
<dbReference type="CDD" id="cd00397">
    <property type="entry name" value="DNA_BRE_C"/>
    <property type="match status" value="1"/>
</dbReference>
<dbReference type="InterPro" id="IPR002104">
    <property type="entry name" value="Integrase_catalytic"/>
</dbReference>
<feature type="compositionally biased region" description="Basic and acidic residues" evidence="2">
    <location>
        <begin position="190"/>
        <end position="200"/>
    </location>
</feature>
<feature type="domain" description="Tyr recombinase" evidence="3">
    <location>
        <begin position="1"/>
        <end position="184"/>
    </location>
</feature>
<dbReference type="Gene3D" id="1.10.443.10">
    <property type="entry name" value="Intergrase catalytic core"/>
    <property type="match status" value="1"/>
</dbReference>
<evidence type="ECO:0000259" key="3">
    <source>
        <dbReference type="PROSITE" id="PS51898"/>
    </source>
</evidence>
<dbReference type="InterPro" id="IPR013762">
    <property type="entry name" value="Integrase-like_cat_sf"/>
</dbReference>
<evidence type="ECO:0000256" key="2">
    <source>
        <dbReference type="SAM" id="MobiDB-lite"/>
    </source>
</evidence>
<evidence type="ECO:0000313" key="5">
    <source>
        <dbReference type="Proteomes" id="UP001056681"/>
    </source>
</evidence>
<keyword evidence="5" id="KW-1185">Reference proteome</keyword>